<keyword evidence="9" id="KW-1185">Reference proteome</keyword>
<keyword evidence="5 7" id="KW-1133">Transmembrane helix</keyword>
<feature type="transmembrane region" description="Helical" evidence="7">
    <location>
        <begin position="42"/>
        <end position="67"/>
    </location>
</feature>
<dbReference type="FunFam" id="1.20.1250.20:FF:000003">
    <property type="entry name" value="Solute carrier family 17 member 3"/>
    <property type="match status" value="1"/>
</dbReference>
<evidence type="ECO:0000256" key="6">
    <source>
        <dbReference type="ARBA" id="ARBA00023136"/>
    </source>
</evidence>
<dbReference type="GO" id="GO:0016020">
    <property type="term" value="C:membrane"/>
    <property type="evidence" value="ECO:0007669"/>
    <property type="project" value="UniProtKB-SubCell"/>
</dbReference>
<keyword evidence="2" id="KW-0813">Transport</keyword>
<comment type="subcellular location">
    <subcellularLocation>
        <location evidence="1">Membrane</location>
        <topology evidence="1">Multi-pass membrane protein</topology>
    </subcellularLocation>
</comment>
<comment type="caution">
    <text evidence="8">The sequence shown here is derived from an EMBL/GenBank/DDBJ whole genome shotgun (WGS) entry which is preliminary data.</text>
</comment>
<evidence type="ECO:0000256" key="7">
    <source>
        <dbReference type="SAM" id="Phobius"/>
    </source>
</evidence>
<dbReference type="AlphaFoldDB" id="A0AAE1HRL7"/>
<dbReference type="SUPFAM" id="SSF103473">
    <property type="entry name" value="MFS general substrate transporter"/>
    <property type="match status" value="1"/>
</dbReference>
<sequence length="140" mass="15359">MMIAAYMMSSWAIVLCLTVAVGLGGFAWSAFSVNHLDIAPQYASILMGISNTVATLPGMISPHITGYIVQDKTPAQWRIVFMISSTIYLVGALIYGIFASGERQPWAMDNLSNPQTTPNKIKNEEQHTYVNETLNVTLSE</sequence>
<keyword evidence="6 7" id="KW-0472">Membrane</keyword>
<evidence type="ECO:0000256" key="5">
    <source>
        <dbReference type="ARBA" id="ARBA00022989"/>
    </source>
</evidence>
<dbReference type="Gene3D" id="1.20.1250.20">
    <property type="entry name" value="MFS general substrate transporter like domains"/>
    <property type="match status" value="1"/>
</dbReference>
<dbReference type="PANTHER" id="PTHR11662">
    <property type="entry name" value="SOLUTE CARRIER FAMILY 17"/>
    <property type="match status" value="1"/>
</dbReference>
<feature type="transmembrane region" description="Helical" evidence="7">
    <location>
        <begin position="79"/>
        <end position="98"/>
    </location>
</feature>
<organism evidence="8 9">
    <name type="scientific">Frankliniella fusca</name>
    <dbReference type="NCBI Taxonomy" id="407009"/>
    <lineage>
        <taxon>Eukaryota</taxon>
        <taxon>Metazoa</taxon>
        <taxon>Ecdysozoa</taxon>
        <taxon>Arthropoda</taxon>
        <taxon>Hexapoda</taxon>
        <taxon>Insecta</taxon>
        <taxon>Pterygota</taxon>
        <taxon>Neoptera</taxon>
        <taxon>Paraneoptera</taxon>
        <taxon>Thysanoptera</taxon>
        <taxon>Terebrantia</taxon>
        <taxon>Thripoidea</taxon>
        <taxon>Thripidae</taxon>
        <taxon>Frankliniella</taxon>
    </lineage>
</organism>
<proteinExistence type="predicted"/>
<evidence type="ECO:0000313" key="8">
    <source>
        <dbReference type="EMBL" id="KAK3926230.1"/>
    </source>
</evidence>
<gene>
    <name evidence="8" type="ORF">KUF71_014479</name>
</gene>
<dbReference type="PANTHER" id="PTHR11662:SF455">
    <property type="entry name" value="GH23975P"/>
    <property type="match status" value="1"/>
</dbReference>
<dbReference type="GO" id="GO:0006820">
    <property type="term" value="P:monoatomic anion transport"/>
    <property type="evidence" value="ECO:0007669"/>
    <property type="project" value="TreeGrafter"/>
</dbReference>
<dbReference type="InterPro" id="IPR050382">
    <property type="entry name" value="MFS_Na/Anion_cotransporter"/>
</dbReference>
<dbReference type="Proteomes" id="UP001219518">
    <property type="component" value="Unassembled WGS sequence"/>
</dbReference>
<protein>
    <submittedName>
        <fullName evidence="8">Vesicular glutamate transporter 2.2</fullName>
    </submittedName>
</protein>
<evidence type="ECO:0000256" key="1">
    <source>
        <dbReference type="ARBA" id="ARBA00004141"/>
    </source>
</evidence>
<dbReference type="InterPro" id="IPR036259">
    <property type="entry name" value="MFS_trans_sf"/>
</dbReference>
<evidence type="ECO:0000313" key="9">
    <source>
        <dbReference type="Proteomes" id="UP001219518"/>
    </source>
</evidence>
<keyword evidence="4" id="KW-0769">Symport</keyword>
<dbReference type="GO" id="GO:0015293">
    <property type="term" value="F:symporter activity"/>
    <property type="evidence" value="ECO:0007669"/>
    <property type="project" value="UniProtKB-KW"/>
</dbReference>
<evidence type="ECO:0000256" key="2">
    <source>
        <dbReference type="ARBA" id="ARBA00022448"/>
    </source>
</evidence>
<dbReference type="EMBL" id="JAHWGI010001243">
    <property type="protein sequence ID" value="KAK3926230.1"/>
    <property type="molecule type" value="Genomic_DNA"/>
</dbReference>
<accession>A0AAE1HRL7</accession>
<keyword evidence="3 7" id="KW-0812">Transmembrane</keyword>
<evidence type="ECO:0000256" key="3">
    <source>
        <dbReference type="ARBA" id="ARBA00022692"/>
    </source>
</evidence>
<evidence type="ECO:0000256" key="4">
    <source>
        <dbReference type="ARBA" id="ARBA00022847"/>
    </source>
</evidence>
<reference evidence="8" key="2">
    <citation type="journal article" date="2023" name="BMC Genomics">
        <title>Pest status, molecular evolution, and epigenetic factors derived from the genome assembly of Frankliniella fusca, a thysanopteran phytovirus vector.</title>
        <authorList>
            <person name="Catto M.A."/>
            <person name="Labadie P.E."/>
            <person name="Jacobson A.L."/>
            <person name="Kennedy G.G."/>
            <person name="Srinivasan R."/>
            <person name="Hunt B.G."/>
        </authorList>
    </citation>
    <scope>NUCLEOTIDE SEQUENCE</scope>
    <source>
        <strain evidence="8">PL_HMW_Pooled</strain>
    </source>
</reference>
<reference evidence="8" key="1">
    <citation type="submission" date="2021-07" db="EMBL/GenBank/DDBJ databases">
        <authorList>
            <person name="Catto M.A."/>
            <person name="Jacobson A."/>
            <person name="Kennedy G."/>
            <person name="Labadie P."/>
            <person name="Hunt B.G."/>
            <person name="Srinivasan R."/>
        </authorList>
    </citation>
    <scope>NUCLEOTIDE SEQUENCE</scope>
    <source>
        <strain evidence="8">PL_HMW_Pooled</strain>
        <tissue evidence="8">Head</tissue>
    </source>
</reference>
<name>A0AAE1HRL7_9NEOP</name>